<dbReference type="EMBL" id="PP595732">
    <property type="protein sequence ID" value="XBS49797.1"/>
    <property type="molecule type" value="Genomic_DNA"/>
</dbReference>
<evidence type="ECO:0000256" key="2">
    <source>
        <dbReference type="ARBA" id="ARBA00022485"/>
    </source>
</evidence>
<evidence type="ECO:0000256" key="6">
    <source>
        <dbReference type="ARBA" id="ARBA00023014"/>
    </source>
</evidence>
<dbReference type="PANTHER" id="PTHR30352">
    <property type="entry name" value="PYRUVATE FORMATE-LYASE-ACTIVATING ENZYME"/>
    <property type="match status" value="1"/>
</dbReference>
<evidence type="ECO:0000256" key="1">
    <source>
        <dbReference type="ARBA" id="ARBA00001966"/>
    </source>
</evidence>
<dbReference type="Gene3D" id="3.20.20.70">
    <property type="entry name" value="Aldolase class I"/>
    <property type="match status" value="1"/>
</dbReference>
<protein>
    <submittedName>
        <fullName evidence="7">Ribonucleotide reductase of class III (Anaerobic) activating protein</fullName>
    </submittedName>
</protein>
<dbReference type="SFLD" id="SFLDF00299">
    <property type="entry name" value="anaerobic_ribonucleoside-triph"/>
    <property type="match status" value="1"/>
</dbReference>
<organism evidence="7">
    <name type="scientific">Salmonella phage SalP219</name>
    <dbReference type="NCBI Taxonomy" id="3158864"/>
    <lineage>
        <taxon>Viruses</taxon>
        <taxon>Duplodnaviria</taxon>
        <taxon>Heunggongvirae</taxon>
        <taxon>Uroviricota</taxon>
        <taxon>Caudoviricetes</taxon>
        <taxon>Vequintavirinae</taxon>
        <taxon>Seunavirus</taxon>
    </lineage>
</organism>
<keyword evidence="6" id="KW-0411">Iron-sulfur</keyword>
<dbReference type="SFLD" id="SFLDG01063">
    <property type="entry name" value="activating_enzymes__group_1"/>
    <property type="match status" value="1"/>
</dbReference>
<keyword evidence="5" id="KW-0408">Iron</keyword>
<evidence type="ECO:0000313" key="7">
    <source>
        <dbReference type="EMBL" id="XBS49797.1"/>
    </source>
</evidence>
<reference evidence="7" key="1">
    <citation type="submission" date="2024-04" db="EMBL/GenBank/DDBJ databases">
        <authorList>
            <person name="Jaglan A.B."/>
            <person name="Vashisth M."/>
            <person name="Anand T."/>
            <person name="Virmani N."/>
            <person name="Bera B."/>
            <person name="Vaid R."/>
        </authorList>
    </citation>
    <scope>NUCLEOTIDE SEQUENCE</scope>
</reference>
<dbReference type="GO" id="GO:0043365">
    <property type="term" value="F:[formate-C-acetyltransferase]-activating enzyme activity"/>
    <property type="evidence" value="ECO:0007669"/>
    <property type="project" value="InterPro"/>
</dbReference>
<dbReference type="InterPro" id="IPR034457">
    <property type="entry name" value="Organic_radical-activating"/>
</dbReference>
<keyword evidence="3" id="KW-0949">S-adenosyl-L-methionine</keyword>
<proteinExistence type="predicted"/>
<evidence type="ECO:0000256" key="5">
    <source>
        <dbReference type="ARBA" id="ARBA00023004"/>
    </source>
</evidence>
<sequence length="157" mass="18080">MNFCGYEPTDLVNGDGVRCSVWVSGCSHGCRGCFNQKAWSYTYGNEFTNEDLNKIIADLGRHFVKGLSILGGEPLDPKNIDEVIKIILKVRSVYDDTKDIMVWTGYLFEEVPERIKKLVDIIMDGKYDQANPTSKRYRGSDNQRMWVKINDVWKEEK</sequence>
<dbReference type="Pfam" id="PF13353">
    <property type="entry name" value="Fer4_12"/>
    <property type="match status" value="1"/>
</dbReference>
<dbReference type="GO" id="GO:0004748">
    <property type="term" value="F:ribonucleoside-diphosphate reductase activity, thioredoxin disulfide as acceptor"/>
    <property type="evidence" value="ECO:0007669"/>
    <property type="project" value="TreeGrafter"/>
</dbReference>
<dbReference type="GO" id="GO:0051539">
    <property type="term" value="F:4 iron, 4 sulfur cluster binding"/>
    <property type="evidence" value="ECO:0007669"/>
    <property type="project" value="UniProtKB-KW"/>
</dbReference>
<dbReference type="InterPro" id="IPR007197">
    <property type="entry name" value="rSAM"/>
</dbReference>
<dbReference type="InterPro" id="IPR013785">
    <property type="entry name" value="Aldolase_TIM"/>
</dbReference>
<keyword evidence="4" id="KW-0479">Metal-binding</keyword>
<dbReference type="SFLD" id="SFLDS00029">
    <property type="entry name" value="Radical_SAM"/>
    <property type="match status" value="1"/>
</dbReference>
<dbReference type="GO" id="GO:0046872">
    <property type="term" value="F:metal ion binding"/>
    <property type="evidence" value="ECO:0007669"/>
    <property type="project" value="UniProtKB-KW"/>
</dbReference>
<evidence type="ECO:0000256" key="3">
    <source>
        <dbReference type="ARBA" id="ARBA00022691"/>
    </source>
</evidence>
<evidence type="ECO:0000256" key="4">
    <source>
        <dbReference type="ARBA" id="ARBA00022723"/>
    </source>
</evidence>
<dbReference type="SUPFAM" id="SSF102114">
    <property type="entry name" value="Radical SAM enzymes"/>
    <property type="match status" value="1"/>
</dbReference>
<dbReference type="InterPro" id="IPR058240">
    <property type="entry name" value="rSAM_sf"/>
</dbReference>
<accession>A0AAU7PIH7</accession>
<dbReference type="SFLD" id="SFLDG01066">
    <property type="entry name" value="organic_radical-activating_enz"/>
    <property type="match status" value="1"/>
</dbReference>
<comment type="cofactor">
    <cofactor evidence="1">
        <name>[4Fe-4S] cluster</name>
        <dbReference type="ChEBI" id="CHEBI:49883"/>
    </cofactor>
</comment>
<dbReference type="NCBIfam" id="TIGR02491">
    <property type="entry name" value="NrdG"/>
    <property type="match status" value="1"/>
</dbReference>
<keyword evidence="2" id="KW-0004">4Fe-4S</keyword>
<dbReference type="InterPro" id="IPR012837">
    <property type="entry name" value="NrdG"/>
</dbReference>
<dbReference type="CDD" id="cd01335">
    <property type="entry name" value="Radical_SAM"/>
    <property type="match status" value="1"/>
</dbReference>
<name>A0AAU7PIH7_9CAUD</name>
<dbReference type="PANTHER" id="PTHR30352:SF2">
    <property type="entry name" value="ANAEROBIC RIBONUCLEOSIDE-TRIPHOSPHATE REDUCTASE-ACTIVATING PROTEIN"/>
    <property type="match status" value="1"/>
</dbReference>
<dbReference type="PIRSF" id="PIRSF000368">
    <property type="entry name" value="NrdG"/>
    <property type="match status" value="1"/>
</dbReference>